<evidence type="ECO:0000256" key="2">
    <source>
        <dbReference type="SAM" id="SignalP"/>
    </source>
</evidence>
<accession>A0ABY9PFX3</accession>
<evidence type="ECO:0000313" key="4">
    <source>
        <dbReference type="Proteomes" id="UP001229313"/>
    </source>
</evidence>
<feature type="signal peptide" evidence="2">
    <location>
        <begin position="1"/>
        <end position="33"/>
    </location>
</feature>
<feature type="region of interest" description="Disordered" evidence="1">
    <location>
        <begin position="37"/>
        <end position="61"/>
    </location>
</feature>
<dbReference type="EMBL" id="CP133568">
    <property type="protein sequence ID" value="WMT05353.1"/>
    <property type="molecule type" value="Genomic_DNA"/>
</dbReference>
<evidence type="ECO:0000313" key="3">
    <source>
        <dbReference type="EMBL" id="WMT05353.1"/>
    </source>
</evidence>
<dbReference type="Proteomes" id="UP001229313">
    <property type="component" value="Chromosome"/>
</dbReference>
<organism evidence="3 4">
    <name type="scientific">Lysobacter yananisis</name>
    <dbReference type="NCBI Taxonomy" id="1003114"/>
    <lineage>
        <taxon>Bacteria</taxon>
        <taxon>Pseudomonadati</taxon>
        <taxon>Pseudomonadota</taxon>
        <taxon>Gammaproteobacteria</taxon>
        <taxon>Lysobacterales</taxon>
        <taxon>Lysobacteraceae</taxon>
        <taxon>Lysobacter</taxon>
    </lineage>
</organism>
<reference evidence="3 4" key="1">
    <citation type="submission" date="2023-08" db="EMBL/GenBank/DDBJ databases">
        <title>The whole genome sequence of Lysobacter yananisis.</title>
        <authorList>
            <person name="Sun H."/>
        </authorList>
    </citation>
    <scope>NUCLEOTIDE SEQUENCE [LARGE SCALE GENOMIC DNA]</scope>
    <source>
        <strain evidence="3 4">SNNU513</strain>
    </source>
</reference>
<evidence type="ECO:0008006" key="5">
    <source>
        <dbReference type="Google" id="ProtNLM"/>
    </source>
</evidence>
<dbReference type="PROSITE" id="PS51257">
    <property type="entry name" value="PROKAR_LIPOPROTEIN"/>
    <property type="match status" value="1"/>
</dbReference>
<keyword evidence="4" id="KW-1185">Reference proteome</keyword>
<dbReference type="RefSeq" id="WP_309153447.1">
    <property type="nucleotide sequence ID" value="NZ_CP133568.1"/>
</dbReference>
<evidence type="ECO:0000256" key="1">
    <source>
        <dbReference type="SAM" id="MobiDB-lite"/>
    </source>
</evidence>
<protein>
    <recommendedName>
        <fullName evidence="5">Lipoprotein</fullName>
    </recommendedName>
</protein>
<proteinExistence type="predicted"/>
<sequence>MRFAQGRSGRGLAQRLLRTVVLAGVMTSLFACATEAEPPAPSVSPAAAQISPKPPESRQASVAKSAHGAFACPSQQFDVFLKEFVNSADLQDTFSARRIRHKYPYYWKHNTQPGDPAHPKWVVDEEAGPARVKYRYDAASERFIWSGKKLKPGQRWNSIQADETDVSYAGLPLFRIRRVTDVRYEVEYDEGDIDTYELTSGCWRFVERWEREAIVECKWPDECRAQREHEAPMR</sequence>
<gene>
    <name evidence="3" type="ORF">RDV84_11060</name>
</gene>
<name>A0ABY9PFX3_9GAMM</name>
<keyword evidence="2" id="KW-0732">Signal</keyword>
<feature type="chain" id="PRO_5046487978" description="Lipoprotein" evidence="2">
    <location>
        <begin position="34"/>
        <end position="234"/>
    </location>
</feature>